<feature type="domain" description="Lipocalin/cytosolic fatty-acid binding" evidence="7">
    <location>
        <begin position="1859"/>
        <end position="1991"/>
    </location>
</feature>
<accession>A0AAV1JNC5</accession>
<feature type="domain" description="Lipocalin/cytosolic fatty-acid binding" evidence="8">
    <location>
        <begin position="2034"/>
        <end position="2160"/>
    </location>
</feature>
<organism evidence="9 10">
    <name type="scientific">Leptosia nina</name>
    <dbReference type="NCBI Taxonomy" id="320188"/>
    <lineage>
        <taxon>Eukaryota</taxon>
        <taxon>Metazoa</taxon>
        <taxon>Ecdysozoa</taxon>
        <taxon>Arthropoda</taxon>
        <taxon>Hexapoda</taxon>
        <taxon>Insecta</taxon>
        <taxon>Pterygota</taxon>
        <taxon>Neoptera</taxon>
        <taxon>Endopterygota</taxon>
        <taxon>Lepidoptera</taxon>
        <taxon>Glossata</taxon>
        <taxon>Ditrysia</taxon>
        <taxon>Papilionoidea</taxon>
        <taxon>Pieridae</taxon>
        <taxon>Pierinae</taxon>
        <taxon>Leptosia</taxon>
    </lineage>
</organism>
<evidence type="ECO:0000259" key="8">
    <source>
        <dbReference type="Pfam" id="PF08212"/>
    </source>
</evidence>
<reference evidence="9 10" key="1">
    <citation type="submission" date="2023-11" db="EMBL/GenBank/DDBJ databases">
        <authorList>
            <person name="Okamura Y."/>
        </authorList>
    </citation>
    <scope>NUCLEOTIDE SEQUENCE [LARGE SCALE GENOMIC DNA]</scope>
</reference>
<dbReference type="InterPro" id="IPR012674">
    <property type="entry name" value="Calycin"/>
</dbReference>
<feature type="domain" description="Lipocalin/cytosolic fatty-acid binding" evidence="7">
    <location>
        <begin position="601"/>
        <end position="733"/>
    </location>
</feature>
<evidence type="ECO:0000313" key="10">
    <source>
        <dbReference type="Proteomes" id="UP001497472"/>
    </source>
</evidence>
<dbReference type="GO" id="GO:0000302">
    <property type="term" value="P:response to reactive oxygen species"/>
    <property type="evidence" value="ECO:0007669"/>
    <property type="project" value="TreeGrafter"/>
</dbReference>
<proteinExistence type="inferred from homology"/>
<dbReference type="GO" id="GO:0030682">
    <property type="term" value="P:symbiont-mediated perturbation of host defenses"/>
    <property type="evidence" value="ECO:0007669"/>
    <property type="project" value="InterPro"/>
</dbReference>
<dbReference type="Pfam" id="PF03973">
    <property type="entry name" value="Triabin"/>
    <property type="match status" value="2"/>
</dbReference>
<dbReference type="InterPro" id="IPR022272">
    <property type="entry name" value="Lipocalin_CS"/>
</dbReference>
<keyword evidence="10" id="KW-1185">Reference proteome</keyword>
<dbReference type="GO" id="GO:0005737">
    <property type="term" value="C:cytoplasm"/>
    <property type="evidence" value="ECO:0007669"/>
    <property type="project" value="TreeGrafter"/>
</dbReference>
<feature type="domain" description="Lipocalin/cytosolic fatty-acid binding" evidence="7">
    <location>
        <begin position="2399"/>
        <end position="2532"/>
    </location>
</feature>
<gene>
    <name evidence="9" type="ORF">LNINA_LOCUS9642</name>
</gene>
<dbReference type="GO" id="GO:0031409">
    <property type="term" value="F:pigment binding"/>
    <property type="evidence" value="ECO:0007669"/>
    <property type="project" value="InterPro"/>
</dbReference>
<dbReference type="EMBL" id="CAVLEF010000082">
    <property type="protein sequence ID" value="CAK1550414.1"/>
    <property type="molecule type" value="Genomic_DNA"/>
</dbReference>
<feature type="domain" description="Lipocalin/cytosolic fatty-acid binding" evidence="7">
    <location>
        <begin position="2937"/>
        <end position="3060"/>
    </location>
</feature>
<evidence type="ECO:0000256" key="2">
    <source>
        <dbReference type="ARBA" id="ARBA00022525"/>
    </source>
</evidence>
<feature type="domain" description="Lipocalin/cytosolic fatty-acid binding" evidence="8">
    <location>
        <begin position="950"/>
        <end position="1076"/>
    </location>
</feature>
<feature type="domain" description="Lipocalin/cytosolic fatty-acid binding" evidence="8">
    <location>
        <begin position="1494"/>
        <end position="1620"/>
    </location>
</feature>
<sequence length="3464" mass="386934">MPFRQVAGKCNNDLMMLKLFICVLCISLSSAQILQNGRCESINVSLPENFQLGEFAGTWYHIEGTRSPLQTGDCSTLSITARGDILTGSNTLDVKIKSVDENFPNEITGVATVQNGSPSFSVNYPTLSKTLDLNVMITDYENFALAYSCENFGSSQKNLYFWQLGRSSAFPTEMIKSLMNRTLYVNFDVTTSDLTPVDHSDVACHILPEIAPGESIILPGQCDQNITAVQNFQGDRFQGVWHQIVAYYSTNSMGQCNRAEYSFSDGKVDKVINSEVIEEKLRTITGSAIVSSDDGSAKLLVTLEVTPGNFVDQPLWILATDYTNYAVSYSCSDLSDNRKRVTSWILSRKRQMPESVQPEVDLVIKSYKDLNRAYYLQTNQSDSACFYYPDTSPGQSVVFPGQCDDSIEVVQDFQAAKYLGLWHNIESYPSVNQEGTCNNARYSLAEDGSVDVFNTQVINETLLTINGVATLSENANTAKLTVQFPIPGTNRTTSTNYWVLATDYESFAFVYSCTNINEYERKVFGWKLSRTKQLPPNANTIIEGIMNNVPVLRQRYFEKNDQTGEGCFYYPAVEPGVPVVFPGQCDENIPVINNFQANLFSGDWYEIQAYPKEFQPGQCVNHKYTLAGGDLNIESSSVNNQFLITSNSTLVTSGTSGNLSIITPGPNDTTITIPFWILSVDYQDYALAYSCVNLVEDKRAIYSWKLSRRKELSSAANTAIDNAIADIVVLDNKYYEPIDQSDNACFYLPDLAPGEPVILLGKCDSNIQAIQNFNVSAYLGRWRLLESYPAEQQKGTCNTAQYSIQDNDSVKVDNSQVVTEELEIVTGSATAASDGSGKITVTFPNSPTPADIWVLDTDYTSYSLVYACNDLPDNKRRVYSWKLSRGKELTTEAVLNINKVIENVQVLNNRYYEKIDHSDDGCFYFPAAGTDPVVFPGQCDVNIPVVTTFNASEYLGLWHNIESYPSTFQTGTCGNALYSSGTTSAVDVYNTQVIDRKLDSIRGTADFAEAINVGKLTVSFPIAGTNRSTSSSYWILATDYENYALVYSCVNLNEETRRVSSWKLSRTKSLSNVATNAINAVVATIPVLSERYYAKNNQSAESCFYFPEPEPGKVVEFPGKCDDTIQAYPNFNLTLFGGTWYEIQAYPKEQQTGQCIRHDYSVAGNDALNLVSSNVLNEALRETNSNVRFASAQDTSGKLIIRINSGGSEVQIPFWILDIDYSDYALAYSCVNVENDRRRVFSWKLSRSKTLSSAAAIGIDAAIKDIDVIDNKYYEAIDQSDSACFYLPDISLGESVIFPGQCDVTIPVVQNFNVTRYGGRWRMIETYYSDFQNGECNDATYSLLEDGTVSALNTQVIGTELDSITGNATLASTDGSAKLLVRFPTTTEASDYWILDTDYDTYSLVYSCRNLDNNRRRVWSWKLSRSKELSTDANNKINTIINSINVLNSKYYKKIDHSDDACFYLPTPDGKPVVFRGLCDETIPVVANFRATDYLNLWHNIESYPSAFQTGTCNNAFYSPGTTTAVDVYNTQVINRTLDSIRGTADIAENANTGKLVVSFPIAGTNLTTSTPYWILGTDYTSYALVYTCMNLDEDSRRVSSWKLSRTKSLTSEATTAINTIVNRIPVLDQKYYEKNDQSAEGCFYFPEPEPGKVVEFPGKCDETIQAYPNFNLTLFGGTWYEIQAYPKEQQTGQCIRHDYSVAGNDALNLVSSNVLNEALRETNSNVRFASAQDTSGKLIISINSGGSEVQIPFWILDIDYSDYALAYSCVNVENDRRRVFSWKLSRSKTLSSAAAIGIDAAIKDIDVIDNKYYEAIDQSDFACFYLPDIPLGESVIFPGQCDVTIPVVQNFNVTRYGGRWRMIETYYSDFQNGECNDATYSLLEDDTVSALNTQVIGTELDSITGNATLASTDGSAKLLVRFPTTTEASDYWILDTDYDTYSLVYSCRNLDNNRRRVWSWKLSRSKELSTDANNKINTIINSINVLNSRYYKKIDHSDDACFYLPVPDGKPVIFRGLCDETIPVVTNFRATDYLNLWHNIESYPSAFQTGTCNNAFYSPGTTTAVDVYNTQVINRTLDSIRGTADIAKSANTGKLIVTFPIAGTNRTTATDYWILDTDYTSYALVYTCNNLEDESRRVSSWKLSRTKVLSSEAANKINAVVARIPVLNQQYYEKNDQSDEGCFYFPDPEPGKVVEFPGRCDESIQAEPNFNLTLFRGTWYEIQAYPKEQQTGQCIRHDYSVAGSNTLDLVSSNVLNEALRETNSNVRFASAQDTSGKLIIRINSGGSEVQIPFWVLDTDYNDYALAYSCVNVENDRRRVFSWKLSRSKILSAEGDRAISDAMQNIDVIDKRYFENIDQSDSACFYLPDVPMGSPVVFPGQCDLNIPVVRDFNVTAYGGRWRMIETYASEFQIGECNDATYTLLDDGSVLVLNTQVINQDLDTITGNATLGSDDGSAKLFVKFPTTIQTADYWVLDTDYTSYALVYSCRNLDDNRRRVWSWKLSRSTELSGVANNNINAIINNINVLNSKYFKKIDHSDKECFYYPIPDGKPVLYRGQCDETISVINNFNAANYLGTWYDIESYPTNYQFGTCPTARYTLNGDRVDVFNTEVINQRLSTVNGVAVPYPDGSSRLTVSFPIPGTQESTSTPYWVLDTDYRNYALVYSCVNDGSEHRKVSSWKLSRQKTLSPASIAAINIAMGKVDVIDERYFNVRNHTDEMCFFYPENNGGPVELDGECATDSIAISNFDVEAFNGAWYEVSRYPSELVSGQCVSNEFVASNQNAFTMKKSYVSDEALLEVTGTATVATDGRGILNVRLTEGSGASFETTMYVMDVNYTDYALLYGCRSLGNGKKQIYSWKLSRSQEGLSPEAENNIQSIVTETKDLWEGYYEITDQTYKGCFHYPEFDETPDVIELIGPCDETIKGVANFNASAYLGKWYELASYPQRFQNGECSRAYYSTDNGAVVNVMNTQVVNRTLDVAYATATVASNDGSGVLDVTFTMPVSTTSNYYILATDYTRYALVYSCRNLDNRRRQVGSWKLSRDKTLSSDAETIMNDVINKTQGLNPNYYIPTSQSEDSCFYVPDADKNEAPTFRGQCQDVSGVQGFNTARFLGWWHEIENYPTGTDTGSCISSDFLPSGNSYQVVDTSVRNNSASVITSAVTFTNDGKIRKTLSDGKVIDILVLATDYDSFALLYTCENINTDYKRVWSAKYSRTRELTQHAQSIIDSYMNNNRVLEPKFYFLVDQSDSVCFHYPEISGDQVILPGQCDTNIPVKKQFDPAQYSGTWYQIERYPQRFESGNCTGARYRLNTGTGVVTVLNWQVIDGVLDSVEGTATVNSTDGSAKLIVNLPVRGTDDPEPQMVSMELFVLDTDYISYSLAYSCVNDGHYRRAVGVWKLSRTRSLTEAGNTAINTYTAGREEFNDKYYLKIGQNETCPEPSSGVLAKSSIIVLIISIALSKLF</sequence>
<evidence type="ECO:0000259" key="7">
    <source>
        <dbReference type="Pfam" id="PF00061"/>
    </source>
</evidence>
<dbReference type="CDD" id="cd00301">
    <property type="entry name" value="lipocalin_FABP"/>
    <property type="match status" value="2"/>
</dbReference>
<feature type="domain" description="Lipocalin/cytosolic fatty-acid binding" evidence="7">
    <location>
        <begin position="780"/>
        <end position="910"/>
    </location>
</feature>
<dbReference type="PROSITE" id="PS00213">
    <property type="entry name" value="LIPOCALIN"/>
    <property type="match status" value="7"/>
</dbReference>
<dbReference type="Gene3D" id="2.40.128.20">
    <property type="match status" value="19"/>
</dbReference>
<dbReference type="PRINTS" id="PR01273">
    <property type="entry name" value="INVTBRTCOLOR"/>
</dbReference>
<feature type="chain" id="PRO_5044021626" description="Lipocalin/cytosolic fatty-acid binding domain-containing protein" evidence="6">
    <location>
        <begin position="32"/>
        <end position="3464"/>
    </location>
</feature>
<comment type="caution">
    <text evidence="9">The sequence shown here is derived from an EMBL/GenBank/DDBJ whole genome shotgun (WGS) entry which is preliminary data.</text>
</comment>
<feature type="domain" description="Lipocalin/cytosolic fatty-acid binding" evidence="8">
    <location>
        <begin position="3281"/>
        <end position="3410"/>
    </location>
</feature>
<evidence type="ECO:0000313" key="9">
    <source>
        <dbReference type="EMBL" id="CAK1550414.1"/>
    </source>
</evidence>
<dbReference type="Pfam" id="PF00061">
    <property type="entry name" value="Lipocalin"/>
    <property type="match status" value="11"/>
</dbReference>
<dbReference type="SUPFAM" id="SSF50814">
    <property type="entry name" value="Lipocalins"/>
    <property type="match status" value="19"/>
</dbReference>
<feature type="domain" description="Lipocalin/cytosolic fatty-acid binding" evidence="7">
    <location>
        <begin position="2218"/>
        <end position="2334"/>
    </location>
</feature>
<feature type="domain" description="Lipocalin/cytosolic fatty-acid binding" evidence="8">
    <location>
        <begin position="415"/>
        <end position="538"/>
    </location>
</feature>
<keyword evidence="2" id="KW-0964">Secreted</keyword>
<feature type="domain" description="Lipocalin/cytosolic fatty-acid binding" evidence="7">
    <location>
        <begin position="1678"/>
        <end position="1795"/>
    </location>
</feature>
<feature type="domain" description="Lipocalin/cytosolic fatty-acid binding" evidence="7">
    <location>
        <begin position="1138"/>
        <end position="1255"/>
    </location>
</feature>
<protein>
    <recommendedName>
        <fullName evidence="7 8">Lipocalin/cytosolic fatty-acid binding domain-containing protein</fullName>
    </recommendedName>
</protein>
<keyword evidence="3 6" id="KW-0732">Signal</keyword>
<dbReference type="GO" id="GO:0005576">
    <property type="term" value="C:extracellular region"/>
    <property type="evidence" value="ECO:0007669"/>
    <property type="project" value="UniProtKB-SubCell"/>
</dbReference>
<name>A0AAV1JNC5_9NEOP</name>
<evidence type="ECO:0000256" key="4">
    <source>
        <dbReference type="ARBA" id="ARBA00023157"/>
    </source>
</evidence>
<feature type="signal peptide" evidence="6">
    <location>
        <begin position="1"/>
        <end position="31"/>
    </location>
</feature>
<feature type="domain" description="Lipocalin/cytosolic fatty-acid binding" evidence="7">
    <location>
        <begin position="1319"/>
        <end position="1452"/>
    </location>
</feature>
<comment type="similarity">
    <text evidence="5">Belongs to the calycin superfamily. Triabin family.</text>
</comment>
<dbReference type="Proteomes" id="UP001497472">
    <property type="component" value="Unassembled WGS sequence"/>
</dbReference>
<evidence type="ECO:0000256" key="6">
    <source>
        <dbReference type="SAM" id="SignalP"/>
    </source>
</evidence>
<dbReference type="Pfam" id="PF08212">
    <property type="entry name" value="Lipocalin_2"/>
    <property type="match status" value="5"/>
</dbReference>
<feature type="domain" description="Lipocalin/cytosolic fatty-acid binding" evidence="7">
    <location>
        <begin position="2576"/>
        <end position="2692"/>
    </location>
</feature>
<dbReference type="InterPro" id="IPR005657">
    <property type="entry name" value="Triabi/Procalin"/>
</dbReference>
<dbReference type="GO" id="GO:0006629">
    <property type="term" value="P:lipid metabolic process"/>
    <property type="evidence" value="ECO:0007669"/>
    <property type="project" value="TreeGrafter"/>
</dbReference>
<evidence type="ECO:0000256" key="1">
    <source>
        <dbReference type="ARBA" id="ARBA00004613"/>
    </source>
</evidence>
<evidence type="ECO:0000256" key="3">
    <source>
        <dbReference type="ARBA" id="ARBA00022729"/>
    </source>
</evidence>
<dbReference type="InterPro" id="IPR003057">
    <property type="entry name" value="Invtbrt_color"/>
</dbReference>
<feature type="domain" description="Lipocalin/cytosolic fatty-acid binding" evidence="7">
    <location>
        <begin position="238"/>
        <end position="369"/>
    </location>
</feature>
<dbReference type="PANTHER" id="PTHR10612:SF62">
    <property type="entry name" value="LIPOCALIN_CYTOSOLIC FATTY-ACID BINDING DOMAIN-CONTAINING PROTEIN"/>
    <property type="match status" value="1"/>
</dbReference>
<evidence type="ECO:0000256" key="5">
    <source>
        <dbReference type="ARBA" id="ARBA00034121"/>
    </source>
</evidence>
<dbReference type="PANTHER" id="PTHR10612">
    <property type="entry name" value="APOLIPOPROTEIN D"/>
    <property type="match status" value="1"/>
</dbReference>
<keyword evidence="4" id="KW-1015">Disulfide bond</keyword>
<comment type="subcellular location">
    <subcellularLocation>
        <location evidence="1">Secreted</location>
    </subcellularLocation>
</comment>
<dbReference type="InterPro" id="IPR000566">
    <property type="entry name" value="Lipocln_cytosolic_FA-bd_dom"/>
</dbReference>